<evidence type="ECO:0000313" key="3">
    <source>
        <dbReference type="Proteomes" id="UP000008922"/>
    </source>
</evidence>
<dbReference type="InterPro" id="IPR000868">
    <property type="entry name" value="Isochorismatase-like_dom"/>
</dbReference>
<dbReference type="HOGENOM" id="CLU_068979_9_0_0"/>
<dbReference type="EMBL" id="AP012029">
    <property type="protein sequence ID" value="BAJ63389.1"/>
    <property type="molecule type" value="Genomic_DNA"/>
</dbReference>
<reference evidence="2 3" key="1">
    <citation type="submission" date="2010-12" db="EMBL/GenBank/DDBJ databases">
        <title>Whole genome sequence of Anaerolinea thermophila UNI-1.</title>
        <authorList>
            <person name="Narita-Yamada S."/>
            <person name="Kishi E."/>
            <person name="Watanabe Y."/>
            <person name="Takasaki K."/>
            <person name="Ankai A."/>
            <person name="Oguchi A."/>
            <person name="Fukui S."/>
            <person name="Takahashi M."/>
            <person name="Yashiro I."/>
            <person name="Hosoyama A."/>
            <person name="Sekiguchi Y."/>
            <person name="Hanada S."/>
            <person name="Fujita N."/>
        </authorList>
    </citation>
    <scope>NUCLEOTIDE SEQUENCE [LARGE SCALE GENOMIC DNA]</scope>
    <source>
        <strain evidence="3">DSM 14523 / JCM 11388 / NBRC 100420 / UNI-1</strain>
    </source>
</reference>
<dbReference type="InParanoid" id="E8N4M5"/>
<dbReference type="OrthoDB" id="9796485at2"/>
<evidence type="ECO:0000259" key="1">
    <source>
        <dbReference type="Pfam" id="PF00857"/>
    </source>
</evidence>
<organism evidence="2 3">
    <name type="scientific">Anaerolinea thermophila (strain DSM 14523 / JCM 11388 / NBRC 100420 / UNI-1)</name>
    <dbReference type="NCBI Taxonomy" id="926569"/>
    <lineage>
        <taxon>Bacteria</taxon>
        <taxon>Bacillati</taxon>
        <taxon>Chloroflexota</taxon>
        <taxon>Anaerolineae</taxon>
        <taxon>Anaerolineales</taxon>
        <taxon>Anaerolineaceae</taxon>
        <taxon>Anaerolinea</taxon>
    </lineage>
</organism>
<dbReference type="KEGG" id="atm:ANT_13590"/>
<dbReference type="eggNOG" id="COG1335">
    <property type="taxonomic scope" value="Bacteria"/>
</dbReference>
<dbReference type="CDD" id="cd00431">
    <property type="entry name" value="cysteine_hydrolases"/>
    <property type="match status" value="1"/>
</dbReference>
<dbReference type="RefSeq" id="WP_013559775.1">
    <property type="nucleotide sequence ID" value="NC_014960.1"/>
</dbReference>
<dbReference type="Pfam" id="PF00857">
    <property type="entry name" value="Isochorismatase"/>
    <property type="match status" value="1"/>
</dbReference>
<accession>E8N4M5</accession>
<sequence>MTTQSPSVQWAEWQAYLDEWLAGLSVVQAREVFEKPQKCAIVSVDVINGFCAFGPLASPRVARIVQPIVDLFQKAWSLGVRHIVLTQDTHEPDAVEFAQWPPHCVRGTAEAEPVDEFKALPFFSSMVQIPKNSIHSGLNTPLNDWIQAHPEVDTFVVVGDCTDLCTYQLAMHLRLDANARQLNRRVIVPVDCVDTYDLPVEVARVQGLMAHPGDVFHGIFLYHMALNGVEVVQKIA</sequence>
<evidence type="ECO:0000313" key="2">
    <source>
        <dbReference type="EMBL" id="BAJ63389.1"/>
    </source>
</evidence>
<dbReference type="InterPro" id="IPR036380">
    <property type="entry name" value="Isochorismatase-like_sf"/>
</dbReference>
<dbReference type="PANTHER" id="PTHR47297">
    <property type="match status" value="1"/>
</dbReference>
<dbReference type="SUPFAM" id="SSF52499">
    <property type="entry name" value="Isochorismatase-like hydrolases"/>
    <property type="match status" value="1"/>
</dbReference>
<dbReference type="GO" id="GO:0008936">
    <property type="term" value="F:nicotinamidase activity"/>
    <property type="evidence" value="ECO:0007669"/>
    <property type="project" value="InterPro"/>
</dbReference>
<gene>
    <name evidence="2" type="ordered locus">ANT_13590</name>
</gene>
<feature type="domain" description="Isochorismatase-like" evidence="1">
    <location>
        <begin position="39"/>
        <end position="197"/>
    </location>
</feature>
<dbReference type="GO" id="GO:0019365">
    <property type="term" value="P:pyridine nucleotide salvage"/>
    <property type="evidence" value="ECO:0007669"/>
    <property type="project" value="InterPro"/>
</dbReference>
<protein>
    <submittedName>
        <fullName evidence="2">Isochorismatase family protein</fullName>
    </submittedName>
</protein>
<dbReference type="Gene3D" id="3.40.50.850">
    <property type="entry name" value="Isochorismatase-like"/>
    <property type="match status" value="1"/>
</dbReference>
<dbReference type="InterPro" id="IPR044717">
    <property type="entry name" value="NIC1"/>
</dbReference>
<name>E8N4M5_ANATU</name>
<proteinExistence type="predicted"/>
<dbReference type="AlphaFoldDB" id="E8N4M5"/>
<keyword evidence="3" id="KW-1185">Reference proteome</keyword>
<dbReference type="STRING" id="926569.ANT_13590"/>
<dbReference type="PANTHER" id="PTHR47297:SF2">
    <property type="entry name" value="OS02G0606800 PROTEIN"/>
    <property type="match status" value="1"/>
</dbReference>
<dbReference type="Proteomes" id="UP000008922">
    <property type="component" value="Chromosome"/>
</dbReference>